<dbReference type="KEGG" id="fau:Fraau_1083"/>
<dbReference type="AlphaFoldDB" id="H8L3A8"/>
<dbReference type="EMBL" id="CP003350">
    <property type="protein sequence ID" value="AFC85544.1"/>
    <property type="molecule type" value="Genomic_DNA"/>
</dbReference>
<gene>
    <name evidence="2" type="ordered locus">Fraau_1083</name>
</gene>
<dbReference type="STRING" id="767434.Fraau_1083"/>
<dbReference type="HOGENOM" id="CLU_1978250_0_0_6"/>
<feature type="chain" id="PRO_5003615606" evidence="1">
    <location>
        <begin position="22"/>
        <end position="126"/>
    </location>
</feature>
<protein>
    <submittedName>
        <fullName evidence="2">Uncharacterized protein</fullName>
    </submittedName>
</protein>
<keyword evidence="1" id="KW-0732">Signal</keyword>
<evidence type="ECO:0000313" key="3">
    <source>
        <dbReference type="Proteomes" id="UP000005234"/>
    </source>
</evidence>
<dbReference type="RefSeq" id="WP_014402550.1">
    <property type="nucleotide sequence ID" value="NC_017033.1"/>
</dbReference>
<name>H8L3A8_FRAAD</name>
<accession>H8L3A8</accession>
<evidence type="ECO:0000256" key="1">
    <source>
        <dbReference type="SAM" id="SignalP"/>
    </source>
</evidence>
<feature type="signal peptide" evidence="1">
    <location>
        <begin position="1"/>
        <end position="21"/>
    </location>
</feature>
<dbReference type="Proteomes" id="UP000005234">
    <property type="component" value="Chromosome"/>
</dbReference>
<reference evidence="2" key="1">
    <citation type="submission" date="2012-02" db="EMBL/GenBank/DDBJ databases">
        <title>The complete genome of Frateuria aurantia DSM 6220.</title>
        <authorList>
            <consortium name="US DOE Joint Genome Institute (JGI-PGF)"/>
            <person name="Lucas S."/>
            <person name="Copeland A."/>
            <person name="Lapidus A."/>
            <person name="Glavina del Rio T."/>
            <person name="Dalin E."/>
            <person name="Tice H."/>
            <person name="Bruce D."/>
            <person name="Goodwin L."/>
            <person name="Pitluck S."/>
            <person name="Peters L."/>
            <person name="Ovchinnikova G."/>
            <person name="Teshima H."/>
            <person name="Kyrpides N."/>
            <person name="Mavromatis K."/>
            <person name="Ivanova N."/>
            <person name="Brettin T."/>
            <person name="Detter J.C."/>
            <person name="Han C."/>
            <person name="Larimer F."/>
            <person name="Land M."/>
            <person name="Hauser L."/>
            <person name="Markowitz V."/>
            <person name="Cheng J.-F."/>
            <person name="Hugenholtz P."/>
            <person name="Woyke T."/>
            <person name="Wu D."/>
            <person name="Brambilla E."/>
            <person name="Klenk H.-P."/>
            <person name="Eisen J.A."/>
        </authorList>
    </citation>
    <scope>NUCLEOTIDE SEQUENCE</scope>
    <source>
        <strain evidence="2">DSM 6220</strain>
    </source>
</reference>
<keyword evidence="3" id="KW-1185">Reference proteome</keyword>
<organism evidence="2 3">
    <name type="scientific">Frateuria aurantia (strain ATCC 33424 / DSM 6220 / KCTC 2777 / LMG 1558 / NBRC 3245 / NCIMB 13370)</name>
    <name type="common">Acetobacter aurantius</name>
    <dbReference type="NCBI Taxonomy" id="767434"/>
    <lineage>
        <taxon>Bacteria</taxon>
        <taxon>Pseudomonadati</taxon>
        <taxon>Pseudomonadota</taxon>
        <taxon>Gammaproteobacteria</taxon>
        <taxon>Lysobacterales</taxon>
        <taxon>Rhodanobacteraceae</taxon>
        <taxon>Frateuria</taxon>
    </lineage>
</organism>
<proteinExistence type="predicted"/>
<evidence type="ECO:0000313" key="2">
    <source>
        <dbReference type="EMBL" id="AFC85544.1"/>
    </source>
</evidence>
<sequence>MNQRILGLVVIMISMPAVAMAVESGEAALSKEDWACAQATSSALQGPLTASRLIDENKVDNSLTEIRLLAKEALAGGKGSRQVFLLTLHEVRPSSRQLSFIETSETREGECPARDSVAYVISQQVH</sequence>